<evidence type="ECO:0000256" key="3">
    <source>
        <dbReference type="ARBA" id="ARBA00022651"/>
    </source>
</evidence>
<dbReference type="EC" id="3.1.1.-" evidence="10"/>
<dbReference type="GO" id="GO:0030600">
    <property type="term" value="F:feruloyl esterase activity"/>
    <property type="evidence" value="ECO:0007669"/>
    <property type="project" value="UniProtKB-EC"/>
</dbReference>
<dbReference type="OrthoDB" id="3039123at2759"/>
<sequence>MFSCKSSRIPVPLLLLAASLSTSFTSYSSGLVTGHPTSSSVQYPASVADFDSKCSSIASRLNNSIPNVTVHFAELVTQGTNITFTNSDRDPSCVVNVEPLFLPASLVVPADVCRISLDVQTSERSGIHMETWLPRNWTGRFLSTGNGGIGGCIQFPDIAYASALGFAAVGANNGHDGFSGRSFLNNSDVVEDFAYRSVHTGVVVGKEITKTFYGYEHTKSYFLGCSTGGRQGLKSIQDFPEDFDGVVAGAAATEWNKLMDDFSYIFSLTGTPDAPSFLTAEAWVNIVHPDILKQCDTIDGVDDGVIEDPHLCNYAPSPDIVCSRDSNSTSCITPEQADTVRKVFSPFFIGDEFIYPRLVPGSEIAEALSMVLAGDVITFSVEWFKFVINSDPNLDVKTLGPSDWKKSIAQDPFNISTFKGDISAFKNRGGKLLSYHGQADSLISPESSEIYYDHVSSTMDLSTSRMDDFYRLFRISGMVHCFTGPGAWNVGQGLFGDTSPGSDYTDPEKNVLMAAVRWVEEGTAPETIEGTKFVNDTNSLGVELSRKHCKFPLRNIYDGVGDSTKPESWSCQPMSD</sequence>
<keyword evidence="8" id="KW-1015">Disulfide bond</keyword>
<keyword evidence="3" id="KW-0119">Carbohydrate metabolism</keyword>
<name>A0A8H5C5M3_9AGAR</name>
<dbReference type="InterPro" id="IPR011118">
    <property type="entry name" value="Tannase/feruloyl_esterase"/>
</dbReference>
<dbReference type="EMBL" id="JAACJM010000256">
    <property type="protein sequence ID" value="KAF5334583.1"/>
    <property type="molecule type" value="Genomic_DNA"/>
</dbReference>
<keyword evidence="5 10" id="KW-0732">Signal</keyword>
<evidence type="ECO:0000256" key="8">
    <source>
        <dbReference type="ARBA" id="ARBA00023157"/>
    </source>
</evidence>
<dbReference type="PANTHER" id="PTHR33938:SF15">
    <property type="entry name" value="FERULOYL ESTERASE B-RELATED"/>
    <property type="match status" value="1"/>
</dbReference>
<reference evidence="11 12" key="1">
    <citation type="journal article" date="2020" name="ISME J.">
        <title>Uncovering the hidden diversity of litter-decomposition mechanisms in mushroom-forming fungi.</title>
        <authorList>
            <person name="Floudas D."/>
            <person name="Bentzer J."/>
            <person name="Ahren D."/>
            <person name="Johansson T."/>
            <person name="Persson P."/>
            <person name="Tunlid A."/>
        </authorList>
    </citation>
    <scope>NUCLEOTIDE SEQUENCE [LARGE SCALE GENOMIC DNA]</scope>
    <source>
        <strain evidence="11 12">CBS 291.85</strain>
    </source>
</reference>
<dbReference type="GO" id="GO:0046872">
    <property type="term" value="F:metal ion binding"/>
    <property type="evidence" value="ECO:0007669"/>
    <property type="project" value="UniProtKB-KW"/>
</dbReference>
<comment type="similarity">
    <text evidence="1 10">Belongs to the tannase family.</text>
</comment>
<evidence type="ECO:0000256" key="5">
    <source>
        <dbReference type="ARBA" id="ARBA00022729"/>
    </source>
</evidence>
<gene>
    <name evidence="11" type="ORF">D9758_018133</name>
</gene>
<keyword evidence="6 10" id="KW-0378">Hydrolase</keyword>
<keyword evidence="3" id="KW-0624">Polysaccharide degradation</keyword>
<keyword evidence="2" id="KW-0719">Serine esterase</keyword>
<evidence type="ECO:0000256" key="2">
    <source>
        <dbReference type="ARBA" id="ARBA00022487"/>
    </source>
</evidence>
<keyword evidence="7" id="KW-0106">Calcium</keyword>
<dbReference type="InterPro" id="IPR029058">
    <property type="entry name" value="AB_hydrolase_fold"/>
</dbReference>
<dbReference type="PANTHER" id="PTHR33938">
    <property type="entry name" value="FERULOYL ESTERASE B-RELATED"/>
    <property type="match status" value="1"/>
</dbReference>
<evidence type="ECO:0000256" key="7">
    <source>
        <dbReference type="ARBA" id="ARBA00022837"/>
    </source>
</evidence>
<evidence type="ECO:0000313" key="11">
    <source>
        <dbReference type="EMBL" id="KAF5334583.1"/>
    </source>
</evidence>
<dbReference type="Pfam" id="PF07519">
    <property type="entry name" value="Tannase"/>
    <property type="match status" value="1"/>
</dbReference>
<keyword evidence="12" id="KW-1185">Reference proteome</keyword>
<feature type="chain" id="PRO_5034384197" description="Carboxylic ester hydrolase" evidence="10">
    <location>
        <begin position="31"/>
        <end position="576"/>
    </location>
</feature>
<protein>
    <recommendedName>
        <fullName evidence="10">Carboxylic ester hydrolase</fullName>
        <ecNumber evidence="10">3.1.1.-</ecNumber>
    </recommendedName>
</protein>
<evidence type="ECO:0000256" key="10">
    <source>
        <dbReference type="RuleBase" id="RU361238"/>
    </source>
</evidence>
<comment type="catalytic activity">
    <reaction evidence="9">
        <text>feruloyl-polysaccharide + H2O = ferulate + polysaccharide.</text>
        <dbReference type="EC" id="3.1.1.73"/>
    </reaction>
</comment>
<keyword evidence="3" id="KW-0858">Xylan degradation</keyword>
<dbReference type="Proteomes" id="UP000559256">
    <property type="component" value="Unassembled WGS sequence"/>
</dbReference>
<dbReference type="SUPFAM" id="SSF53474">
    <property type="entry name" value="alpha/beta-Hydrolases"/>
    <property type="match status" value="1"/>
</dbReference>
<organism evidence="11 12">
    <name type="scientific">Tetrapyrgos nigripes</name>
    <dbReference type="NCBI Taxonomy" id="182062"/>
    <lineage>
        <taxon>Eukaryota</taxon>
        <taxon>Fungi</taxon>
        <taxon>Dikarya</taxon>
        <taxon>Basidiomycota</taxon>
        <taxon>Agaricomycotina</taxon>
        <taxon>Agaricomycetes</taxon>
        <taxon>Agaricomycetidae</taxon>
        <taxon>Agaricales</taxon>
        <taxon>Marasmiineae</taxon>
        <taxon>Marasmiaceae</taxon>
        <taxon>Tetrapyrgos</taxon>
    </lineage>
</organism>
<proteinExistence type="inferred from homology"/>
<dbReference type="AlphaFoldDB" id="A0A8H5C5M3"/>
<dbReference type="GO" id="GO:0045493">
    <property type="term" value="P:xylan catabolic process"/>
    <property type="evidence" value="ECO:0007669"/>
    <property type="project" value="UniProtKB-KW"/>
</dbReference>
<evidence type="ECO:0000256" key="9">
    <source>
        <dbReference type="ARBA" id="ARBA00034075"/>
    </source>
</evidence>
<evidence type="ECO:0000256" key="6">
    <source>
        <dbReference type="ARBA" id="ARBA00022801"/>
    </source>
</evidence>
<evidence type="ECO:0000313" key="12">
    <source>
        <dbReference type="Proteomes" id="UP000559256"/>
    </source>
</evidence>
<evidence type="ECO:0000256" key="4">
    <source>
        <dbReference type="ARBA" id="ARBA00022723"/>
    </source>
</evidence>
<keyword evidence="4" id="KW-0479">Metal-binding</keyword>
<comment type="caution">
    <text evidence="11">The sequence shown here is derived from an EMBL/GenBank/DDBJ whole genome shotgun (WGS) entry which is preliminary data.</text>
</comment>
<accession>A0A8H5C5M3</accession>
<evidence type="ECO:0000256" key="1">
    <source>
        <dbReference type="ARBA" id="ARBA00006249"/>
    </source>
</evidence>
<feature type="signal peptide" evidence="10">
    <location>
        <begin position="1"/>
        <end position="30"/>
    </location>
</feature>